<proteinExistence type="predicted"/>
<dbReference type="AlphaFoldDB" id="A0A645G7N1"/>
<organism evidence="1">
    <name type="scientific">bioreactor metagenome</name>
    <dbReference type="NCBI Taxonomy" id="1076179"/>
    <lineage>
        <taxon>unclassified sequences</taxon>
        <taxon>metagenomes</taxon>
        <taxon>ecological metagenomes</taxon>
    </lineage>
</organism>
<sequence>MPVSIHCPHGWEGKPDDITEPEDLYRSLFLSASDLEGLRATMYHVSIFYPSSHPEKDFLFLLLPVYMVGLQ</sequence>
<dbReference type="EMBL" id="VSSQ01070314">
    <property type="protein sequence ID" value="MPN22146.1"/>
    <property type="molecule type" value="Genomic_DNA"/>
</dbReference>
<gene>
    <name evidence="1" type="ORF">SDC9_169529</name>
</gene>
<comment type="caution">
    <text evidence="1">The sequence shown here is derived from an EMBL/GenBank/DDBJ whole genome shotgun (WGS) entry which is preliminary data.</text>
</comment>
<accession>A0A645G7N1</accession>
<reference evidence="1" key="1">
    <citation type="submission" date="2019-08" db="EMBL/GenBank/DDBJ databases">
        <authorList>
            <person name="Kucharzyk K."/>
            <person name="Murdoch R.W."/>
            <person name="Higgins S."/>
            <person name="Loffler F."/>
        </authorList>
    </citation>
    <scope>NUCLEOTIDE SEQUENCE</scope>
</reference>
<evidence type="ECO:0000313" key="1">
    <source>
        <dbReference type="EMBL" id="MPN22146.1"/>
    </source>
</evidence>
<protein>
    <submittedName>
        <fullName evidence="1">Uncharacterized protein</fullName>
    </submittedName>
</protein>
<name>A0A645G7N1_9ZZZZ</name>